<dbReference type="EMBL" id="JADIMG010000072">
    <property type="protein sequence ID" value="MBO8460099.1"/>
    <property type="molecule type" value="Genomic_DNA"/>
</dbReference>
<accession>A0A9D9N4L8</accession>
<reference evidence="3" key="2">
    <citation type="journal article" date="2021" name="PeerJ">
        <title>Extensive microbial diversity within the chicken gut microbiome revealed by metagenomics and culture.</title>
        <authorList>
            <person name="Gilroy R."/>
            <person name="Ravi A."/>
            <person name="Getino M."/>
            <person name="Pursley I."/>
            <person name="Horton D.L."/>
            <person name="Alikhan N.F."/>
            <person name="Baker D."/>
            <person name="Gharbi K."/>
            <person name="Hall N."/>
            <person name="Watson M."/>
            <person name="Adriaenssens E.M."/>
            <person name="Foster-Nyarko E."/>
            <person name="Jarju S."/>
            <person name="Secka A."/>
            <person name="Antonio M."/>
            <person name="Oren A."/>
            <person name="Chaudhuri R.R."/>
            <person name="La Ragione R."/>
            <person name="Hildebrand F."/>
            <person name="Pallen M.J."/>
        </authorList>
    </citation>
    <scope>NUCLEOTIDE SEQUENCE</scope>
    <source>
        <strain evidence="3">G3-3990</strain>
    </source>
</reference>
<feature type="signal peptide" evidence="1">
    <location>
        <begin position="1"/>
        <end position="24"/>
    </location>
</feature>
<reference evidence="3" key="1">
    <citation type="submission" date="2020-10" db="EMBL/GenBank/DDBJ databases">
        <authorList>
            <person name="Gilroy R."/>
        </authorList>
    </citation>
    <scope>NUCLEOTIDE SEQUENCE</scope>
    <source>
        <strain evidence="3">G3-3990</strain>
    </source>
</reference>
<dbReference type="AlphaFoldDB" id="A0A9D9N4L8"/>
<dbReference type="Proteomes" id="UP000823641">
    <property type="component" value="Unassembled WGS sequence"/>
</dbReference>
<name>A0A9D9N4L8_9BACT</name>
<gene>
    <name evidence="3" type="ORF">IAA73_07195</name>
</gene>
<feature type="domain" description="GH29D-like beta-sandwich" evidence="2">
    <location>
        <begin position="178"/>
        <end position="242"/>
    </location>
</feature>
<evidence type="ECO:0000256" key="1">
    <source>
        <dbReference type="SAM" id="SignalP"/>
    </source>
</evidence>
<evidence type="ECO:0000259" key="2">
    <source>
        <dbReference type="Pfam" id="PF13290"/>
    </source>
</evidence>
<dbReference type="Pfam" id="PF13290">
    <property type="entry name" value="CHB_HEX_C_1"/>
    <property type="match status" value="1"/>
</dbReference>
<proteinExistence type="predicted"/>
<feature type="chain" id="PRO_5038673088" evidence="1">
    <location>
        <begin position="25"/>
        <end position="418"/>
    </location>
</feature>
<dbReference type="InterPro" id="IPR059177">
    <property type="entry name" value="GH29D-like_dom"/>
</dbReference>
<protein>
    <submittedName>
        <fullName evidence="3">Chitobiase/beta-hexosaminidase C-terminal domain-containing protein</fullName>
    </submittedName>
</protein>
<organism evidence="3 4">
    <name type="scientific">Candidatus Gallipaludibacter merdavium</name>
    <dbReference type="NCBI Taxonomy" id="2840839"/>
    <lineage>
        <taxon>Bacteria</taxon>
        <taxon>Pseudomonadati</taxon>
        <taxon>Bacteroidota</taxon>
        <taxon>Bacteroidia</taxon>
        <taxon>Bacteroidales</taxon>
        <taxon>Candidatus Gallipaludibacter</taxon>
    </lineage>
</organism>
<evidence type="ECO:0000313" key="3">
    <source>
        <dbReference type="EMBL" id="MBO8460099.1"/>
    </source>
</evidence>
<evidence type="ECO:0000313" key="4">
    <source>
        <dbReference type="Proteomes" id="UP000823641"/>
    </source>
</evidence>
<sequence length="418" mass="44380">MKTITSLKKALLAILCLASTSVMAETYTYEFTSKVWSENGAQTLNGVEWNLQTNAGYFGFDTNNTTDRGQQFGSKSKPATYITLSTSNIAGYISSIVVNTAGANGINATLSVTIGGSAFGSSQSITNTATPYTFLGNGNGEIVLNWDNSSSIALYIKSIEITYSDQPVAVLPPVVSVAGGRYTEAQNVELTCATTGASIYYTLDGTEPSATSTLYTGAINIASTTTLKAIAIKDNNSSAVVTMNYTIITTTVSTIADFLAAEESEDAYYELTGTISNLENTEYGNFDLVDATGTVYVYGLTSTMQTSNNKTFASLNLVEGDNITIRGTRDSYNGEAQVGGPAYFVSKNENPSAIQTNKANSIRFDGQTIYNPENANIVVYSLVGTVVAEGNTDIDMSNQNSGIYIVRAGKSVTKIVKR</sequence>
<comment type="caution">
    <text evidence="3">The sequence shown here is derived from an EMBL/GenBank/DDBJ whole genome shotgun (WGS) entry which is preliminary data.</text>
</comment>
<keyword evidence="1" id="KW-0732">Signal</keyword>